<accession>A0ABP8IPU6</accession>
<sequence length="271" mass="30744">MIRLQRNRKAVPAEYHGSIRLARERELIEMARLVQPDSKGKMNYIFNSKYWKKAKPQLIKESFGKCAYCEAPTNAVAHGDVEHFRPKSVYWWLAYCYDNYLYSCQICNQKHKGNKFPVGASPWTGPDLLQVKEGELGVDPLAGQALLDEFQAAFASEQAELPNPYDTDPEPFFIWKADDVLGEVDILPNPNHPSAGPVFKAIKDCYGLQRKELAALRYQVYKIFEVSKLATYAQLPQPLAAGFALQVQRMKDASAPFAGMIRYFDTIIKPS</sequence>
<evidence type="ECO:0000313" key="2">
    <source>
        <dbReference type="Proteomes" id="UP001501153"/>
    </source>
</evidence>
<organism evidence="1 2">
    <name type="scientific">Hymenobacter saemangeumensis</name>
    <dbReference type="NCBI Taxonomy" id="1084522"/>
    <lineage>
        <taxon>Bacteria</taxon>
        <taxon>Pseudomonadati</taxon>
        <taxon>Bacteroidota</taxon>
        <taxon>Cytophagia</taxon>
        <taxon>Cytophagales</taxon>
        <taxon>Hymenobacteraceae</taxon>
        <taxon>Hymenobacter</taxon>
    </lineage>
</organism>
<keyword evidence="2" id="KW-1185">Reference proteome</keyword>
<protein>
    <recommendedName>
        <fullName evidence="3">TIGR02646 family protein</fullName>
    </recommendedName>
</protein>
<reference evidence="2" key="1">
    <citation type="journal article" date="2019" name="Int. J. Syst. Evol. Microbiol.">
        <title>The Global Catalogue of Microorganisms (GCM) 10K type strain sequencing project: providing services to taxonomists for standard genome sequencing and annotation.</title>
        <authorList>
            <consortium name="The Broad Institute Genomics Platform"/>
            <consortium name="The Broad Institute Genome Sequencing Center for Infectious Disease"/>
            <person name="Wu L."/>
            <person name="Ma J."/>
        </authorList>
    </citation>
    <scope>NUCLEOTIDE SEQUENCE [LARGE SCALE GENOMIC DNA]</scope>
    <source>
        <strain evidence="2">JCM 17923</strain>
    </source>
</reference>
<dbReference type="RefSeq" id="WP_345237403.1">
    <property type="nucleotide sequence ID" value="NZ_BAABGZ010000073.1"/>
</dbReference>
<dbReference type="EMBL" id="BAABGZ010000073">
    <property type="protein sequence ID" value="GAA4365003.1"/>
    <property type="molecule type" value="Genomic_DNA"/>
</dbReference>
<proteinExistence type="predicted"/>
<comment type="caution">
    <text evidence="1">The sequence shown here is derived from an EMBL/GenBank/DDBJ whole genome shotgun (WGS) entry which is preliminary data.</text>
</comment>
<gene>
    <name evidence="1" type="ORF">GCM10023185_34950</name>
</gene>
<dbReference type="Gene3D" id="1.10.30.50">
    <property type="match status" value="1"/>
</dbReference>
<name>A0ABP8IPU6_9BACT</name>
<evidence type="ECO:0008006" key="3">
    <source>
        <dbReference type="Google" id="ProtNLM"/>
    </source>
</evidence>
<evidence type="ECO:0000313" key="1">
    <source>
        <dbReference type="EMBL" id="GAA4365003.1"/>
    </source>
</evidence>
<dbReference type="Proteomes" id="UP001501153">
    <property type="component" value="Unassembled WGS sequence"/>
</dbReference>